<evidence type="ECO:0000313" key="2">
    <source>
        <dbReference type="Proteomes" id="UP000315369"/>
    </source>
</evidence>
<proteinExistence type="predicted"/>
<dbReference type="OrthoDB" id="9947088at2"/>
<organism evidence="1 2">
    <name type="scientific">Myxococcus llanfairpwllgwyngyllgogerychwyrndrobwllllantysiliogogogochensis</name>
    <dbReference type="NCBI Taxonomy" id="2590453"/>
    <lineage>
        <taxon>Bacteria</taxon>
        <taxon>Pseudomonadati</taxon>
        <taxon>Myxococcota</taxon>
        <taxon>Myxococcia</taxon>
        <taxon>Myxococcales</taxon>
        <taxon>Cystobacterineae</taxon>
        <taxon>Myxococcaceae</taxon>
        <taxon>Myxococcus</taxon>
    </lineage>
</organism>
<name>A0A540WZG5_9BACT</name>
<reference evidence="1 2" key="1">
    <citation type="submission" date="2019-06" db="EMBL/GenBank/DDBJ databases">
        <authorList>
            <person name="Livingstone P."/>
            <person name="Whitworth D."/>
        </authorList>
    </citation>
    <scope>NUCLEOTIDE SEQUENCE [LARGE SCALE GENOMIC DNA]</scope>
    <source>
        <strain evidence="1 2">AM401</strain>
    </source>
</reference>
<dbReference type="PROSITE" id="PS51257">
    <property type="entry name" value="PROKAR_LIPOPROTEIN"/>
    <property type="match status" value="1"/>
</dbReference>
<protein>
    <recommendedName>
        <fullName evidence="3">Lipoprotein</fullName>
    </recommendedName>
</protein>
<accession>A0A540WZG5</accession>
<comment type="caution">
    <text evidence="1">The sequence shown here is derived from an EMBL/GenBank/DDBJ whole genome shotgun (WGS) entry which is preliminary data.</text>
</comment>
<dbReference type="RefSeq" id="WP_141643875.1">
    <property type="nucleotide sequence ID" value="NZ_VIFM01000069.1"/>
</dbReference>
<evidence type="ECO:0008006" key="3">
    <source>
        <dbReference type="Google" id="ProtNLM"/>
    </source>
</evidence>
<keyword evidence="2" id="KW-1185">Reference proteome</keyword>
<dbReference type="Proteomes" id="UP000315369">
    <property type="component" value="Unassembled WGS sequence"/>
</dbReference>
<evidence type="ECO:0000313" key="1">
    <source>
        <dbReference type="EMBL" id="TQF14409.1"/>
    </source>
</evidence>
<dbReference type="EMBL" id="VIFM01000069">
    <property type="protein sequence ID" value="TQF14409.1"/>
    <property type="molecule type" value="Genomic_DNA"/>
</dbReference>
<sequence>MRSILGGLLAAALLVGCGGGNEGGDEVPSPEGEVSAQAICESQYVIKYYDKTYTTVLGTMQCACGADPVFTGTLTPYPKRYNQGTCP</sequence>
<gene>
    <name evidence="1" type="ORF">FJV41_18715</name>
</gene>
<dbReference type="AlphaFoldDB" id="A0A540WZG5"/>